<comment type="caution">
    <text evidence="1">The sequence shown here is derived from an EMBL/GenBank/DDBJ whole genome shotgun (WGS) entry which is preliminary data.</text>
</comment>
<evidence type="ECO:0000313" key="2">
    <source>
        <dbReference type="Proteomes" id="UP001150942"/>
    </source>
</evidence>
<dbReference type="AlphaFoldDB" id="A0A9W9MKF7"/>
<dbReference type="Proteomes" id="UP001150942">
    <property type="component" value="Unassembled WGS sequence"/>
</dbReference>
<reference evidence="1" key="1">
    <citation type="submission" date="2022-11" db="EMBL/GenBank/DDBJ databases">
        <authorList>
            <person name="Petersen C."/>
        </authorList>
    </citation>
    <scope>NUCLEOTIDE SEQUENCE</scope>
    <source>
        <strain evidence="1">IBT 20477</strain>
    </source>
</reference>
<organism evidence="1 2">
    <name type="scientific">Penicillium cf. viridicatum</name>
    <dbReference type="NCBI Taxonomy" id="2972119"/>
    <lineage>
        <taxon>Eukaryota</taxon>
        <taxon>Fungi</taxon>
        <taxon>Dikarya</taxon>
        <taxon>Ascomycota</taxon>
        <taxon>Pezizomycotina</taxon>
        <taxon>Eurotiomycetes</taxon>
        <taxon>Eurotiomycetidae</taxon>
        <taxon>Eurotiales</taxon>
        <taxon>Aspergillaceae</taxon>
        <taxon>Penicillium</taxon>
    </lineage>
</organism>
<reference evidence="1" key="2">
    <citation type="journal article" date="2023" name="IMA Fungus">
        <title>Comparative genomic study of the Penicillium genus elucidates a diverse pangenome and 15 lateral gene transfer events.</title>
        <authorList>
            <person name="Petersen C."/>
            <person name="Sorensen T."/>
            <person name="Nielsen M.R."/>
            <person name="Sondergaard T.E."/>
            <person name="Sorensen J.L."/>
            <person name="Fitzpatrick D.A."/>
            <person name="Frisvad J.C."/>
            <person name="Nielsen K.L."/>
        </authorList>
    </citation>
    <scope>NUCLEOTIDE SEQUENCE</scope>
    <source>
        <strain evidence="1">IBT 20477</strain>
    </source>
</reference>
<protein>
    <submittedName>
        <fullName evidence="1">Uncharacterized protein</fullName>
    </submittedName>
</protein>
<accession>A0A9W9MKF7</accession>
<gene>
    <name evidence="1" type="ORF">N7449_005085</name>
</gene>
<keyword evidence="2" id="KW-1185">Reference proteome</keyword>
<dbReference type="EMBL" id="JAPQKQ010000003">
    <property type="protein sequence ID" value="KAJ5203006.1"/>
    <property type="molecule type" value="Genomic_DNA"/>
</dbReference>
<evidence type="ECO:0000313" key="1">
    <source>
        <dbReference type="EMBL" id="KAJ5203006.1"/>
    </source>
</evidence>
<name>A0A9W9MKF7_9EURO</name>
<dbReference type="OrthoDB" id="4288742at2759"/>
<sequence length="66" mass="7075">MRFSLIVMLASAYSYNNHGCIGLSGFFSRLDGDDCLRLDKVANSSHSSYPLRGAKACGTENNSAAI</sequence>
<proteinExistence type="predicted"/>